<evidence type="ECO:0000313" key="2">
    <source>
        <dbReference type="Proteomes" id="UP000789375"/>
    </source>
</evidence>
<name>A0A9N9B7R4_FUNMO</name>
<proteinExistence type="predicted"/>
<dbReference type="AlphaFoldDB" id="A0A9N9B7R4"/>
<dbReference type="SUPFAM" id="SSF81901">
    <property type="entry name" value="HCP-like"/>
    <property type="match status" value="1"/>
</dbReference>
<accession>A0A9N9B7R4</accession>
<keyword evidence="2" id="KW-1185">Reference proteome</keyword>
<evidence type="ECO:0000313" key="1">
    <source>
        <dbReference type="EMBL" id="CAG8556327.1"/>
    </source>
</evidence>
<reference evidence="1" key="1">
    <citation type="submission" date="2021-06" db="EMBL/GenBank/DDBJ databases">
        <authorList>
            <person name="Kallberg Y."/>
            <person name="Tangrot J."/>
            <person name="Rosling A."/>
        </authorList>
    </citation>
    <scope>NUCLEOTIDE SEQUENCE</scope>
    <source>
        <strain evidence="1">87-6 pot B 2015</strain>
    </source>
</reference>
<dbReference type="Proteomes" id="UP000789375">
    <property type="component" value="Unassembled WGS sequence"/>
</dbReference>
<protein>
    <submittedName>
        <fullName evidence="1">6363_t:CDS:1</fullName>
    </submittedName>
</protein>
<gene>
    <name evidence="1" type="ORF">FMOSSE_LOCUS6730</name>
</gene>
<dbReference type="InterPro" id="IPR011990">
    <property type="entry name" value="TPR-like_helical_dom_sf"/>
</dbReference>
<dbReference type="Gene3D" id="1.25.40.10">
    <property type="entry name" value="Tetratricopeptide repeat domain"/>
    <property type="match status" value="1"/>
</dbReference>
<sequence>MYSQFLKSLVKRFYDVLVNNAGNFDDSIENDLKDLLSEESKNTKGILEFMQNHENREIWFSSIIGFFYQYGIGCEIDKDKSLELYVLAIKRDEFQYINNIIAKYLLALFYYKVIDLDKRSSNDWNLLRTAQLIDDYIDTQRHSENLKELKGIIINSLEFIKLKGKDIKESHEQTLNVDDPEALRDFGLKYQKIRIVIQTLLK</sequence>
<organism evidence="1 2">
    <name type="scientific">Funneliformis mosseae</name>
    <name type="common">Endomycorrhizal fungus</name>
    <name type="synonym">Glomus mosseae</name>
    <dbReference type="NCBI Taxonomy" id="27381"/>
    <lineage>
        <taxon>Eukaryota</taxon>
        <taxon>Fungi</taxon>
        <taxon>Fungi incertae sedis</taxon>
        <taxon>Mucoromycota</taxon>
        <taxon>Glomeromycotina</taxon>
        <taxon>Glomeromycetes</taxon>
        <taxon>Glomerales</taxon>
        <taxon>Glomeraceae</taxon>
        <taxon>Funneliformis</taxon>
    </lineage>
</organism>
<comment type="caution">
    <text evidence="1">The sequence shown here is derived from an EMBL/GenBank/DDBJ whole genome shotgun (WGS) entry which is preliminary data.</text>
</comment>
<dbReference type="EMBL" id="CAJVPP010001450">
    <property type="protein sequence ID" value="CAG8556327.1"/>
    <property type="molecule type" value="Genomic_DNA"/>
</dbReference>